<sequence>MRVCKETLSLKGVTGKLSTILRFGKFRAFCPPLLNPKFETLASS</sequence>
<name>A0A8S5UDA9_9CAUD</name>
<organism evidence="1">
    <name type="scientific">Siphoviridae sp. ct13O11</name>
    <dbReference type="NCBI Taxonomy" id="2825303"/>
    <lineage>
        <taxon>Viruses</taxon>
        <taxon>Duplodnaviria</taxon>
        <taxon>Heunggongvirae</taxon>
        <taxon>Uroviricota</taxon>
        <taxon>Caudoviricetes</taxon>
    </lineage>
</organism>
<accession>A0A8S5UDA9</accession>
<protein>
    <submittedName>
        <fullName evidence="1">Uncharacterized protein</fullName>
    </submittedName>
</protein>
<proteinExistence type="predicted"/>
<evidence type="ECO:0000313" key="1">
    <source>
        <dbReference type="EMBL" id="DAF92411.1"/>
    </source>
</evidence>
<reference evidence="1" key="1">
    <citation type="journal article" date="2021" name="Proc. Natl. Acad. Sci. U.S.A.">
        <title>A Catalog of Tens of Thousands of Viruses from Human Metagenomes Reveals Hidden Associations with Chronic Diseases.</title>
        <authorList>
            <person name="Tisza M.J."/>
            <person name="Buck C.B."/>
        </authorList>
    </citation>
    <scope>NUCLEOTIDE SEQUENCE</scope>
    <source>
        <strain evidence="1">Ct13O11</strain>
    </source>
</reference>
<dbReference type="EMBL" id="BK016066">
    <property type="protein sequence ID" value="DAF92411.1"/>
    <property type="molecule type" value="Genomic_DNA"/>
</dbReference>